<dbReference type="Pfam" id="PF07007">
    <property type="entry name" value="LprI"/>
    <property type="match status" value="1"/>
</dbReference>
<dbReference type="EMBL" id="JAVIIW010000008">
    <property type="protein sequence ID" value="MDX8478614.1"/>
    <property type="molecule type" value="Genomic_DNA"/>
</dbReference>
<name>A0ABU4XYA8_9HYPH</name>
<dbReference type="Proteomes" id="UP001287059">
    <property type="component" value="Unassembled WGS sequence"/>
</dbReference>
<dbReference type="InterPro" id="IPR009739">
    <property type="entry name" value="LprI-like_N"/>
</dbReference>
<evidence type="ECO:0000259" key="1">
    <source>
        <dbReference type="Pfam" id="PF07007"/>
    </source>
</evidence>
<comment type="caution">
    <text evidence="2">The sequence shown here is derived from an EMBL/GenBank/DDBJ whole genome shotgun (WGS) entry which is preliminary data.</text>
</comment>
<dbReference type="RefSeq" id="WP_320287024.1">
    <property type="nucleotide sequence ID" value="NZ_JAVIIW010000008.1"/>
</dbReference>
<dbReference type="PANTHER" id="PTHR39176">
    <property type="entry name" value="PERIPLASMIC PROTEIN-RELATED"/>
    <property type="match status" value="1"/>
</dbReference>
<gene>
    <name evidence="2" type="ORF">RFN28_08980</name>
</gene>
<protein>
    <submittedName>
        <fullName evidence="2">Lysozyme inhibitor LprI family protein</fullName>
    </submittedName>
</protein>
<feature type="domain" description="Lysozyme inhibitor LprI-like N-terminal" evidence="1">
    <location>
        <begin position="121"/>
        <end position="212"/>
    </location>
</feature>
<reference evidence="2 3" key="1">
    <citation type="submission" date="2023-08" db="EMBL/GenBank/DDBJ databases">
        <title>Implementing the SeqCode for naming new Mesorhizobium species isolated from Vachellia karroo root nodules.</title>
        <authorList>
            <person name="Van Lill M."/>
        </authorList>
    </citation>
    <scope>NUCLEOTIDE SEQUENCE [LARGE SCALE GENOMIC DNA]</scope>
    <source>
        <strain evidence="2 3">VK24D</strain>
    </source>
</reference>
<organism evidence="2 3">
    <name type="scientific">Mesorhizobium album</name>
    <dbReference type="NCBI Taxonomy" id="3072314"/>
    <lineage>
        <taxon>Bacteria</taxon>
        <taxon>Pseudomonadati</taxon>
        <taxon>Pseudomonadota</taxon>
        <taxon>Alphaproteobacteria</taxon>
        <taxon>Hyphomicrobiales</taxon>
        <taxon>Phyllobacteriaceae</taxon>
        <taxon>Mesorhizobium</taxon>
    </lineage>
</organism>
<sequence length="223" mass="24006">MPSLLLPRCDGGLGQGSYFSPEFCDNSRLAQQNGAMAMKSVLMLAGCCLLLVTLAPAAAEEKLHTSDKAALAECLKYVGAFPGVVPGVNDTPTPAIQIDNAIKLAGHEPASCINYVTELCSFESDDGQSELGLIDCANREVQVWEDRLNTTYAVLMTKAAPKAREGYRKMQRAWIAYRDARCAAEGSAETVNTDRQSNIIVSCVLDATARQALILDDELSDLQ</sequence>
<dbReference type="Gene3D" id="1.20.1270.180">
    <property type="match status" value="1"/>
</dbReference>
<proteinExistence type="predicted"/>
<evidence type="ECO:0000313" key="3">
    <source>
        <dbReference type="Proteomes" id="UP001287059"/>
    </source>
</evidence>
<evidence type="ECO:0000313" key="2">
    <source>
        <dbReference type="EMBL" id="MDX8478614.1"/>
    </source>
</evidence>
<accession>A0ABU4XYA8</accession>
<dbReference type="PANTHER" id="PTHR39176:SF1">
    <property type="entry name" value="PERIPLASMIC PROTEIN"/>
    <property type="match status" value="1"/>
</dbReference>
<keyword evidence="3" id="KW-1185">Reference proteome</keyword>